<evidence type="ECO:0000313" key="1">
    <source>
        <dbReference type="EMBL" id="KAH6942806.1"/>
    </source>
</evidence>
<comment type="caution">
    <text evidence="1">The sequence shown here is derived from an EMBL/GenBank/DDBJ whole genome shotgun (WGS) entry which is preliminary data.</text>
</comment>
<dbReference type="EMBL" id="CM023490">
    <property type="protein sequence ID" value="KAH6942806.1"/>
    <property type="molecule type" value="Genomic_DNA"/>
</dbReference>
<organism evidence="1 2">
    <name type="scientific">Hyalomma asiaticum</name>
    <name type="common">Tick</name>
    <dbReference type="NCBI Taxonomy" id="266040"/>
    <lineage>
        <taxon>Eukaryota</taxon>
        <taxon>Metazoa</taxon>
        <taxon>Ecdysozoa</taxon>
        <taxon>Arthropoda</taxon>
        <taxon>Chelicerata</taxon>
        <taxon>Arachnida</taxon>
        <taxon>Acari</taxon>
        <taxon>Parasitiformes</taxon>
        <taxon>Ixodida</taxon>
        <taxon>Ixodoidea</taxon>
        <taxon>Ixodidae</taxon>
        <taxon>Hyalomminae</taxon>
        <taxon>Hyalomma</taxon>
    </lineage>
</organism>
<gene>
    <name evidence="1" type="ORF">HPB50_010753</name>
</gene>
<dbReference type="Proteomes" id="UP000821845">
    <property type="component" value="Chromosome 10"/>
</dbReference>
<name>A0ACB7T968_HYAAI</name>
<keyword evidence="2" id="KW-1185">Reference proteome</keyword>
<proteinExistence type="predicted"/>
<sequence length="313" mass="33041">MDPPPPPASQALEPRCAWNGDNFRTRPQGNGSLAFSDERSSSGWELSDRALDPYTYARRAACAADGREGPPGRSSAATAASKKKQSSSRVLRKARLLRATTRYEQGCGDSGDHRRGTRREKAKQQRSFRSGVAAAALENSGNSATLRSRRPLSTIVIPLPGGAELSRPLFDRRPCLHTFMARQPLGPVHIARASCALCPASMPDNGASRKMKRRWSAPQHSNTGPSHARRTGGRSSNHLGSPASSSPGTQTRPVTAADAAPASSPSDILGSPASTSPGLPTWSAAPFNNSATTAAVRGDSSLLDMDFGAFLEG</sequence>
<evidence type="ECO:0000313" key="2">
    <source>
        <dbReference type="Proteomes" id="UP000821845"/>
    </source>
</evidence>
<accession>A0ACB7T968</accession>
<reference evidence="1" key="1">
    <citation type="submission" date="2020-05" db="EMBL/GenBank/DDBJ databases">
        <title>Large-scale comparative analyses of tick genomes elucidate their genetic diversity and vector capacities.</title>
        <authorList>
            <person name="Jia N."/>
            <person name="Wang J."/>
            <person name="Shi W."/>
            <person name="Du L."/>
            <person name="Sun Y."/>
            <person name="Zhan W."/>
            <person name="Jiang J."/>
            <person name="Wang Q."/>
            <person name="Zhang B."/>
            <person name="Ji P."/>
            <person name="Sakyi L.B."/>
            <person name="Cui X."/>
            <person name="Yuan T."/>
            <person name="Jiang B."/>
            <person name="Yang W."/>
            <person name="Lam T.T.-Y."/>
            <person name="Chang Q."/>
            <person name="Ding S."/>
            <person name="Wang X."/>
            <person name="Zhu J."/>
            <person name="Ruan X."/>
            <person name="Zhao L."/>
            <person name="Wei J."/>
            <person name="Que T."/>
            <person name="Du C."/>
            <person name="Cheng J."/>
            <person name="Dai P."/>
            <person name="Han X."/>
            <person name="Huang E."/>
            <person name="Gao Y."/>
            <person name="Liu J."/>
            <person name="Shao H."/>
            <person name="Ye R."/>
            <person name="Li L."/>
            <person name="Wei W."/>
            <person name="Wang X."/>
            <person name="Wang C."/>
            <person name="Yang T."/>
            <person name="Huo Q."/>
            <person name="Li W."/>
            <person name="Guo W."/>
            <person name="Chen H."/>
            <person name="Zhou L."/>
            <person name="Ni X."/>
            <person name="Tian J."/>
            <person name="Zhou Y."/>
            <person name="Sheng Y."/>
            <person name="Liu T."/>
            <person name="Pan Y."/>
            <person name="Xia L."/>
            <person name="Li J."/>
            <person name="Zhao F."/>
            <person name="Cao W."/>
        </authorList>
    </citation>
    <scope>NUCLEOTIDE SEQUENCE</scope>
    <source>
        <strain evidence="1">Hyas-2018</strain>
    </source>
</reference>
<protein>
    <submittedName>
        <fullName evidence="1">Uncharacterized protein</fullName>
    </submittedName>
</protein>